<feature type="region of interest" description="Disordered" evidence="1">
    <location>
        <begin position="41"/>
        <end position="116"/>
    </location>
</feature>
<feature type="compositionally biased region" description="Basic and acidic residues" evidence="1">
    <location>
        <begin position="187"/>
        <end position="198"/>
    </location>
</feature>
<evidence type="ECO:0000256" key="1">
    <source>
        <dbReference type="SAM" id="MobiDB-lite"/>
    </source>
</evidence>
<protein>
    <submittedName>
        <fullName evidence="2">Uncharacterized protein</fullName>
    </submittedName>
</protein>
<dbReference type="Proteomes" id="UP000279236">
    <property type="component" value="Unassembled WGS sequence"/>
</dbReference>
<dbReference type="RefSeq" id="XP_028477286.1">
    <property type="nucleotide sequence ID" value="XM_028622394.1"/>
</dbReference>
<comment type="caution">
    <text evidence="2">The sequence shown here is derived from an EMBL/GenBank/DDBJ whole genome shotgun (WGS) entry which is preliminary data.</text>
</comment>
<feature type="compositionally biased region" description="Acidic residues" evidence="1">
    <location>
        <begin position="267"/>
        <end position="276"/>
    </location>
</feature>
<dbReference type="STRING" id="105984.A0A427XWV8"/>
<keyword evidence="3" id="KW-1185">Reference proteome</keyword>
<reference evidence="2 3" key="1">
    <citation type="submission" date="2018-11" db="EMBL/GenBank/DDBJ databases">
        <title>Genome sequence of Apiotrichum porosum DSM 27194.</title>
        <authorList>
            <person name="Aliyu H."/>
            <person name="Gorte O."/>
            <person name="Ochsenreither K."/>
        </authorList>
    </citation>
    <scope>NUCLEOTIDE SEQUENCE [LARGE SCALE GENOMIC DNA]</scope>
    <source>
        <strain evidence="2 3">DSM 27194</strain>
    </source>
</reference>
<name>A0A427XWV8_9TREE</name>
<evidence type="ECO:0000313" key="3">
    <source>
        <dbReference type="Proteomes" id="UP000279236"/>
    </source>
</evidence>
<dbReference type="AlphaFoldDB" id="A0A427XWV8"/>
<feature type="compositionally biased region" description="Low complexity" evidence="1">
    <location>
        <begin position="76"/>
        <end position="108"/>
    </location>
</feature>
<dbReference type="OrthoDB" id="2563869at2759"/>
<feature type="region of interest" description="Disordered" evidence="1">
    <location>
        <begin position="178"/>
        <end position="276"/>
    </location>
</feature>
<accession>A0A427XWV8</accession>
<evidence type="ECO:0000313" key="2">
    <source>
        <dbReference type="EMBL" id="RSH83334.1"/>
    </source>
</evidence>
<gene>
    <name evidence="2" type="ORF">EHS24_007012</name>
</gene>
<feature type="compositionally biased region" description="Basic and acidic residues" evidence="1">
    <location>
        <begin position="228"/>
        <end position="257"/>
    </location>
</feature>
<dbReference type="EMBL" id="RSCE01000004">
    <property type="protein sequence ID" value="RSH83334.1"/>
    <property type="molecule type" value="Genomic_DNA"/>
</dbReference>
<dbReference type="GeneID" id="39591555"/>
<proteinExistence type="predicted"/>
<sequence length="276" mass="29416">MLPGSNYPPLPTARLDTLYSYYPYFPISARERAHASLRPRPYVRPASTSTTSTTTGVSGAVLSPHEAPRALHTPARGHTSSATTSTTTAIAGPSSGAGAGAAAAAPSASDRRRDARRACDRAALRALRGLRPAGISLGLDAGDLSDEEEAVEEERASVNAFGHRFLLPFGRRLTQMEMEAAPSPTPSDHEHRQEDNHHNNQASPLPPPSEHSPGLEAEDAVVDLDASIEDRDGDGGGDPDRSTEYDSDDLRLMRAMDRSVGSRTPESEDGEDLMPE</sequence>
<organism evidence="2 3">
    <name type="scientific">Apiotrichum porosum</name>
    <dbReference type="NCBI Taxonomy" id="105984"/>
    <lineage>
        <taxon>Eukaryota</taxon>
        <taxon>Fungi</taxon>
        <taxon>Dikarya</taxon>
        <taxon>Basidiomycota</taxon>
        <taxon>Agaricomycotina</taxon>
        <taxon>Tremellomycetes</taxon>
        <taxon>Trichosporonales</taxon>
        <taxon>Trichosporonaceae</taxon>
        <taxon>Apiotrichum</taxon>
    </lineage>
</organism>